<dbReference type="RefSeq" id="WP_336348834.1">
    <property type="nucleotide sequence ID" value="NZ_JAZAQL010000001.1"/>
</dbReference>
<comment type="caution">
    <text evidence="2">The sequence shown here is derived from an EMBL/GenBank/DDBJ whole genome shotgun (WGS) entry which is preliminary data.</text>
</comment>
<evidence type="ECO:0000313" key="3">
    <source>
        <dbReference type="Proteomes" id="UP001596395"/>
    </source>
</evidence>
<dbReference type="AlphaFoldDB" id="A0ABD5VBF2"/>
<feature type="transmembrane region" description="Helical" evidence="1">
    <location>
        <begin position="174"/>
        <end position="196"/>
    </location>
</feature>
<keyword evidence="1" id="KW-0472">Membrane</keyword>
<evidence type="ECO:0000256" key="1">
    <source>
        <dbReference type="SAM" id="Phobius"/>
    </source>
</evidence>
<dbReference type="EMBL" id="JBHSXN010000001">
    <property type="protein sequence ID" value="MFC6951823.1"/>
    <property type="molecule type" value="Genomic_DNA"/>
</dbReference>
<proteinExistence type="predicted"/>
<feature type="transmembrane region" description="Helical" evidence="1">
    <location>
        <begin position="135"/>
        <end position="154"/>
    </location>
</feature>
<keyword evidence="1" id="KW-0812">Transmembrane</keyword>
<sequence length="201" mass="22080">MAPIRAKDLFVTFTIFELTLLLYYGLIAIDPDLVVLRFWARPLHWTVVSTYALTALGVAATWLHYERPLEVRDALAIAGVVCLVQVPLSPMITHPFYWRPLSETALMQGIYSQLRLGLPIALLLPLGAAGTKREFAAVLALACSLPLLAVLYRAHNHLYYGGYQWPVDVLALNATVGFAVAIGLGTLNFAIGRYAATRTPS</sequence>
<reference evidence="2 3" key="1">
    <citation type="journal article" date="2019" name="Int. J. Syst. Evol. Microbiol.">
        <title>The Global Catalogue of Microorganisms (GCM) 10K type strain sequencing project: providing services to taxonomists for standard genome sequencing and annotation.</title>
        <authorList>
            <consortium name="The Broad Institute Genomics Platform"/>
            <consortium name="The Broad Institute Genome Sequencing Center for Infectious Disease"/>
            <person name="Wu L."/>
            <person name="Ma J."/>
        </authorList>
    </citation>
    <scope>NUCLEOTIDE SEQUENCE [LARGE SCALE GENOMIC DNA]</scope>
    <source>
        <strain evidence="2 3">GX26</strain>
    </source>
</reference>
<keyword evidence="1" id="KW-1133">Transmembrane helix</keyword>
<feature type="transmembrane region" description="Helical" evidence="1">
    <location>
        <begin position="75"/>
        <end position="98"/>
    </location>
</feature>
<accession>A0ABD5VBF2</accession>
<protein>
    <recommendedName>
        <fullName evidence="4">FAR-17a/AIG1-like protein</fullName>
    </recommendedName>
</protein>
<feature type="transmembrane region" description="Helical" evidence="1">
    <location>
        <begin position="9"/>
        <end position="29"/>
    </location>
</feature>
<evidence type="ECO:0000313" key="2">
    <source>
        <dbReference type="EMBL" id="MFC6951823.1"/>
    </source>
</evidence>
<gene>
    <name evidence="2" type="ORF">ACFQGB_03005</name>
</gene>
<keyword evidence="3" id="KW-1185">Reference proteome</keyword>
<evidence type="ECO:0008006" key="4">
    <source>
        <dbReference type="Google" id="ProtNLM"/>
    </source>
</evidence>
<feature type="transmembrane region" description="Helical" evidence="1">
    <location>
        <begin position="44"/>
        <end position="63"/>
    </location>
</feature>
<feature type="transmembrane region" description="Helical" evidence="1">
    <location>
        <begin position="110"/>
        <end position="128"/>
    </location>
</feature>
<dbReference type="Proteomes" id="UP001596395">
    <property type="component" value="Unassembled WGS sequence"/>
</dbReference>
<organism evidence="2 3">
    <name type="scientific">Halorubellus litoreus</name>
    <dbReference type="NCBI Taxonomy" id="755308"/>
    <lineage>
        <taxon>Archaea</taxon>
        <taxon>Methanobacteriati</taxon>
        <taxon>Methanobacteriota</taxon>
        <taxon>Stenosarchaea group</taxon>
        <taxon>Halobacteria</taxon>
        <taxon>Halobacteriales</taxon>
        <taxon>Halorubellaceae</taxon>
        <taxon>Halorubellus</taxon>
    </lineage>
</organism>
<name>A0ABD5VBF2_9EURY</name>